<dbReference type="CDD" id="cd13896">
    <property type="entry name" value="CuRO_3_CopA"/>
    <property type="match status" value="1"/>
</dbReference>
<dbReference type="CDD" id="cd13861">
    <property type="entry name" value="CuRO_1_CumA_like"/>
    <property type="match status" value="1"/>
</dbReference>
<dbReference type="Pfam" id="PF07732">
    <property type="entry name" value="Cu-oxidase_3"/>
    <property type="match status" value="1"/>
</dbReference>
<organism evidence="7 8">
    <name type="scientific">Nocardioides flavus</name>
    <name type="common">ex Wang et al. 2016</name>
    <dbReference type="NCBI Taxonomy" id="2058780"/>
    <lineage>
        <taxon>Bacteria</taxon>
        <taxon>Bacillati</taxon>
        <taxon>Actinomycetota</taxon>
        <taxon>Actinomycetes</taxon>
        <taxon>Propionibacteriales</taxon>
        <taxon>Nocardioidaceae</taxon>
        <taxon>Nocardioides</taxon>
    </lineage>
</organism>
<comment type="caution">
    <text evidence="7">The sequence shown here is derived from an EMBL/GenBank/DDBJ whole genome shotgun (WGS) entry which is preliminary data.</text>
</comment>
<dbReference type="PROSITE" id="PS00080">
    <property type="entry name" value="MULTICOPPER_OXIDASE2"/>
    <property type="match status" value="1"/>
</dbReference>
<protein>
    <submittedName>
        <fullName evidence="7">Oxidase (Copper-binding protein)</fullName>
    </submittedName>
</protein>
<evidence type="ECO:0000313" key="8">
    <source>
        <dbReference type="Proteomes" id="UP000597341"/>
    </source>
</evidence>
<evidence type="ECO:0000259" key="5">
    <source>
        <dbReference type="Pfam" id="PF07731"/>
    </source>
</evidence>
<feature type="domain" description="Plastocyanin-like" evidence="5">
    <location>
        <begin position="334"/>
        <end position="436"/>
    </location>
</feature>
<evidence type="ECO:0000256" key="3">
    <source>
        <dbReference type="ARBA" id="ARBA00023008"/>
    </source>
</evidence>
<dbReference type="PANTHER" id="PTHR11709:SF394">
    <property type="entry name" value="FI03373P-RELATED"/>
    <property type="match status" value="1"/>
</dbReference>
<dbReference type="InterPro" id="IPR045087">
    <property type="entry name" value="Cu-oxidase_fam"/>
</dbReference>
<gene>
    <name evidence="7" type="ORF">GCM10011376_40690</name>
</gene>
<evidence type="ECO:0000256" key="2">
    <source>
        <dbReference type="ARBA" id="ARBA00023002"/>
    </source>
</evidence>
<dbReference type="InterPro" id="IPR011707">
    <property type="entry name" value="Cu-oxidase-like_N"/>
</dbReference>
<evidence type="ECO:0000259" key="4">
    <source>
        <dbReference type="Pfam" id="PF00394"/>
    </source>
</evidence>
<evidence type="ECO:0000313" key="7">
    <source>
        <dbReference type="EMBL" id="GHE19459.1"/>
    </source>
</evidence>
<dbReference type="InterPro" id="IPR008972">
    <property type="entry name" value="Cupredoxin"/>
</dbReference>
<dbReference type="EMBL" id="BNAD01000027">
    <property type="protein sequence ID" value="GHE19459.1"/>
    <property type="molecule type" value="Genomic_DNA"/>
</dbReference>
<name>A0ABQ3HTC3_9ACTN</name>
<sequence>MDLGGPTVTTWAYGDTVPGPLLRATAGDVLRVDVDNQLPDATSVHWHGIALRNDMDGVPGMTQDPIPAGGTFRYEFTVPDPGTYFYHPHSGVQLDRGLYGVLIVDSPHGRGQYDAEWVVVLDDWVDGTGRTPDQILAELQQASEDGPSGGMHDMEGMDHGSMGGSMGGMEAMQSPLLGGAGDIAYPHYLLNGRTPADPVTLSAKPGQRVRIRFVNAGSDTAFRVAVGGHRMTVTHSDGFPTMPVPTDALLIGMGERFDVLVTLGNGVFPLVASAEGKKGQALAVIRSGAGRPPAADVRIRELAGQVLLGTDLAPAESARLDRRSTDRRHDLALGGTMAPYRWTINAKTFPDSEPLQLVQGERVRLRFLNQSMMFHPMHVHGHTFALAEGGARKDTVIVRPMQTVEVDLEADNPGQWAAHCHNIYHAEAGMMTTLSYQAKD</sequence>
<feature type="domain" description="Plastocyanin-like" evidence="6">
    <location>
        <begin position="4"/>
        <end position="107"/>
    </location>
</feature>
<evidence type="ECO:0000256" key="1">
    <source>
        <dbReference type="ARBA" id="ARBA00022723"/>
    </source>
</evidence>
<reference evidence="8" key="1">
    <citation type="journal article" date="2019" name="Int. J. Syst. Evol. Microbiol.">
        <title>The Global Catalogue of Microorganisms (GCM) 10K type strain sequencing project: providing services to taxonomists for standard genome sequencing and annotation.</title>
        <authorList>
            <consortium name="The Broad Institute Genomics Platform"/>
            <consortium name="The Broad Institute Genome Sequencing Center for Infectious Disease"/>
            <person name="Wu L."/>
            <person name="Ma J."/>
        </authorList>
    </citation>
    <scope>NUCLEOTIDE SEQUENCE [LARGE SCALE GENOMIC DNA]</scope>
    <source>
        <strain evidence="8">CGMCC 1.12791</strain>
    </source>
</reference>
<dbReference type="InterPro" id="IPR002355">
    <property type="entry name" value="Cu_oxidase_Cu_BS"/>
</dbReference>
<accession>A0ABQ3HTC3</accession>
<dbReference type="InterPro" id="IPR001117">
    <property type="entry name" value="Cu-oxidase_2nd"/>
</dbReference>
<dbReference type="Proteomes" id="UP000597341">
    <property type="component" value="Unassembled WGS sequence"/>
</dbReference>
<dbReference type="Pfam" id="PF07731">
    <property type="entry name" value="Cu-oxidase_2"/>
    <property type="match status" value="1"/>
</dbReference>
<keyword evidence="8" id="KW-1185">Reference proteome</keyword>
<dbReference type="Gene3D" id="2.60.40.420">
    <property type="entry name" value="Cupredoxins - blue copper proteins"/>
    <property type="match status" value="3"/>
</dbReference>
<dbReference type="InterPro" id="IPR034279">
    <property type="entry name" value="CuRO_3_CopA"/>
</dbReference>
<dbReference type="PANTHER" id="PTHR11709">
    <property type="entry name" value="MULTI-COPPER OXIDASE"/>
    <property type="match status" value="1"/>
</dbReference>
<keyword evidence="2" id="KW-0560">Oxidoreductase</keyword>
<keyword evidence="1" id="KW-0479">Metal-binding</keyword>
<feature type="domain" description="Plastocyanin-like" evidence="4">
    <location>
        <begin position="187"/>
        <end position="286"/>
    </location>
</feature>
<dbReference type="CDD" id="cd13870">
    <property type="entry name" value="CuRO_2_CopA_like_1"/>
    <property type="match status" value="1"/>
</dbReference>
<dbReference type="Pfam" id="PF00394">
    <property type="entry name" value="Cu-oxidase"/>
    <property type="match status" value="1"/>
</dbReference>
<evidence type="ECO:0000259" key="6">
    <source>
        <dbReference type="Pfam" id="PF07732"/>
    </source>
</evidence>
<dbReference type="SUPFAM" id="SSF49503">
    <property type="entry name" value="Cupredoxins"/>
    <property type="match status" value="3"/>
</dbReference>
<proteinExistence type="predicted"/>
<dbReference type="InterPro" id="IPR011706">
    <property type="entry name" value="Cu-oxidase_C"/>
</dbReference>
<keyword evidence="3" id="KW-0186">Copper</keyword>